<dbReference type="AlphaFoldDB" id="A0AB74CUW9"/>
<protein>
    <submittedName>
        <fullName evidence="1">Uncharacterized protein</fullName>
    </submittedName>
</protein>
<sequence length="69" mass="7854">MNDKQKVELANKEYDNLKIKNKIDIDKGNISIGYVSQVINNPSGEQSFVITHTDRFVSPVVPLPERLVR</sequence>
<dbReference type="EMBL" id="RKNM01000008">
    <property type="protein sequence ID" value="ROX56069.1"/>
    <property type="molecule type" value="Genomic_DNA"/>
</dbReference>
<dbReference type="Proteomes" id="UP000281752">
    <property type="component" value="Unassembled WGS sequence"/>
</dbReference>
<proteinExistence type="predicted"/>
<comment type="caution">
    <text evidence="1">The sequence shown here is derived from an EMBL/GenBank/DDBJ whole genome shotgun (WGS) entry which is preliminary data.</text>
</comment>
<accession>A0AB74CUW9</accession>
<gene>
    <name evidence="1" type="ORF">EGW36_08015</name>
</gene>
<organism evidence="1 2">
    <name type="scientific">Enterococcus faecium</name>
    <name type="common">Streptococcus faecium</name>
    <dbReference type="NCBI Taxonomy" id="1352"/>
    <lineage>
        <taxon>Bacteria</taxon>
        <taxon>Bacillati</taxon>
        <taxon>Bacillota</taxon>
        <taxon>Bacilli</taxon>
        <taxon>Lactobacillales</taxon>
        <taxon>Enterococcaceae</taxon>
        <taxon>Enterococcus</taxon>
    </lineage>
</organism>
<name>A0AB74CUW9_ENTFC</name>
<reference evidence="1 2" key="1">
    <citation type="submission" date="2018-10" db="EMBL/GenBank/DDBJ databases">
        <title>Genotypes and phenotypes of Enterococci isolated from broiler chickens.</title>
        <authorList>
            <person name="Muhammad A.R."/>
            <person name="Diarra M.S."/>
        </authorList>
    </citation>
    <scope>NUCLEOTIDE SEQUENCE [LARGE SCALE GENOMIC DNA]</scope>
    <source>
        <strain evidence="1 2">P5 C A 35</strain>
    </source>
</reference>
<evidence type="ECO:0000313" key="2">
    <source>
        <dbReference type="Proteomes" id="UP000281752"/>
    </source>
</evidence>
<evidence type="ECO:0000313" key="1">
    <source>
        <dbReference type="EMBL" id="ROX56069.1"/>
    </source>
</evidence>